<evidence type="ECO:0000256" key="8">
    <source>
        <dbReference type="ARBA" id="ARBA00023136"/>
    </source>
</evidence>
<dbReference type="RefSeq" id="WP_012897229.1">
    <property type="nucleotide sequence ID" value="NZ_BAABQR010000003.1"/>
</dbReference>
<evidence type="ECO:0000313" key="19">
    <source>
        <dbReference type="Proteomes" id="UP000192067"/>
    </source>
</evidence>
<dbReference type="SMART" id="SM00388">
    <property type="entry name" value="HisKA"/>
    <property type="match status" value="1"/>
</dbReference>
<dbReference type="PANTHER" id="PTHR45453">
    <property type="entry name" value="PHOSPHATE REGULON SENSOR PROTEIN PHOR"/>
    <property type="match status" value="1"/>
</dbReference>
<keyword evidence="8 10" id="KW-0472">Membrane</keyword>
<dbReference type="InterPro" id="IPR004358">
    <property type="entry name" value="Sig_transdc_His_kin-like_C"/>
</dbReference>
<dbReference type="Proteomes" id="UP000031847">
    <property type="component" value="Unassembled WGS sequence"/>
</dbReference>
<proteinExistence type="predicted"/>
<dbReference type="InterPro" id="IPR035965">
    <property type="entry name" value="PAS-like_dom_sf"/>
</dbReference>
<dbReference type="GO" id="GO:0000155">
    <property type="term" value="F:phosphorelay sensor kinase activity"/>
    <property type="evidence" value="ECO:0007669"/>
    <property type="project" value="InterPro"/>
</dbReference>
<reference evidence="18" key="2">
    <citation type="submission" date="2015-10" db="EMBL/GenBank/DDBJ databases">
        <title>Draft Genome Sequences of 11 Lactococcus lactis subspecies cremoris strains.</title>
        <authorList>
            <person name="Wels M."/>
            <person name="Backus L."/>
            <person name="Boekhorst J."/>
            <person name="Dijkstra A."/>
            <person name="Beerthuizen M."/>
            <person name="Kelly W."/>
            <person name="Siezen R."/>
            <person name="Bachmann H."/>
            <person name="Van Hijum S."/>
        </authorList>
    </citation>
    <scope>NUCLEOTIDE SEQUENCE [LARGE SCALE GENOMIC DNA]</scope>
    <source>
        <strain evidence="18">N42</strain>
    </source>
</reference>
<evidence type="ECO:0000256" key="5">
    <source>
        <dbReference type="ARBA" id="ARBA00022679"/>
    </source>
</evidence>
<evidence type="ECO:0000313" key="18">
    <source>
        <dbReference type="Proteomes" id="UP000052991"/>
    </source>
</evidence>
<dbReference type="InterPro" id="IPR003661">
    <property type="entry name" value="HisK_dim/P_dom"/>
</dbReference>
<dbReference type="InterPro" id="IPR036890">
    <property type="entry name" value="HATPase_C_sf"/>
</dbReference>
<dbReference type="SMART" id="SM00387">
    <property type="entry name" value="HATPase_c"/>
    <property type="match status" value="1"/>
</dbReference>
<dbReference type="InterPro" id="IPR003594">
    <property type="entry name" value="HATPase_dom"/>
</dbReference>
<comment type="subcellular location">
    <subcellularLocation>
        <location evidence="2">Membrane</location>
    </subcellularLocation>
</comment>
<dbReference type="AlphaFoldDB" id="A0A0B8QWN0"/>
<dbReference type="SMART" id="SM00091">
    <property type="entry name" value="PAS"/>
    <property type="match status" value="1"/>
</dbReference>
<dbReference type="Gene3D" id="3.30.565.10">
    <property type="entry name" value="Histidine kinase-like ATPase, C-terminal domain"/>
    <property type="match status" value="1"/>
</dbReference>
<accession>A0A0B8QWN0</accession>
<dbReference type="CDD" id="cd00082">
    <property type="entry name" value="HisKA"/>
    <property type="match status" value="1"/>
</dbReference>
<comment type="catalytic activity">
    <reaction evidence="1">
        <text>ATP + protein L-histidine = ADP + protein N-phospho-L-histidine.</text>
        <dbReference type="EC" id="2.7.13.3"/>
    </reaction>
</comment>
<dbReference type="SUPFAM" id="SSF55874">
    <property type="entry name" value="ATPase domain of HSP90 chaperone/DNA topoisomerase II/histidine kinase"/>
    <property type="match status" value="1"/>
</dbReference>
<feature type="domain" description="PAC" evidence="12">
    <location>
        <begin position="176"/>
        <end position="230"/>
    </location>
</feature>
<evidence type="ECO:0000313" key="20">
    <source>
        <dbReference type="Proteomes" id="UP000192095"/>
    </source>
</evidence>
<dbReference type="Pfam" id="PF02518">
    <property type="entry name" value="HATPase_c"/>
    <property type="match status" value="1"/>
</dbReference>
<keyword evidence="10" id="KW-0812">Transmembrane</keyword>
<dbReference type="GO" id="GO:0004721">
    <property type="term" value="F:phosphoprotein phosphatase activity"/>
    <property type="evidence" value="ECO:0007669"/>
    <property type="project" value="TreeGrafter"/>
</dbReference>
<evidence type="ECO:0000256" key="3">
    <source>
        <dbReference type="ARBA" id="ARBA00012438"/>
    </source>
</evidence>
<dbReference type="FunFam" id="3.30.565.10:FF:000006">
    <property type="entry name" value="Sensor histidine kinase WalK"/>
    <property type="match status" value="1"/>
</dbReference>
<evidence type="ECO:0000256" key="9">
    <source>
        <dbReference type="SAM" id="Coils"/>
    </source>
</evidence>
<dbReference type="Pfam" id="PF00512">
    <property type="entry name" value="HisKA"/>
    <property type="match status" value="1"/>
</dbReference>
<organism evidence="15 17">
    <name type="scientific">Lactococcus lactis subsp. lactis</name>
    <name type="common">Streptococcus lactis</name>
    <dbReference type="NCBI Taxonomy" id="1360"/>
    <lineage>
        <taxon>Bacteria</taxon>
        <taxon>Bacillati</taxon>
        <taxon>Bacillota</taxon>
        <taxon>Bacilli</taxon>
        <taxon>Lactobacillales</taxon>
        <taxon>Streptococcaceae</taxon>
        <taxon>Lactococcus</taxon>
    </lineage>
</organism>
<dbReference type="SUPFAM" id="SSF55785">
    <property type="entry name" value="PYP-like sensor domain (PAS domain)"/>
    <property type="match status" value="1"/>
</dbReference>
<keyword evidence="4" id="KW-0597">Phosphoprotein</keyword>
<reference evidence="14" key="5">
    <citation type="submission" date="2023-07" db="EMBL/GenBank/DDBJ databases">
        <authorList>
            <person name="McDonnell B."/>
        </authorList>
    </citation>
    <scope>NUCLEOTIDE SEQUENCE</scope>
    <source>
        <strain evidence="14">UC06</strain>
    </source>
</reference>
<reference evidence="16" key="4">
    <citation type="journal article" date="2017" name="Genome Announc.">
        <title>Draft Genome Sequences of 24 Lactococcus lactis Strains.</title>
        <authorList>
            <person name="Backus L."/>
            <person name="Wels M."/>
            <person name="Boekhorst J."/>
            <person name="Dijkstra A.R."/>
            <person name="Beerthuyzen M."/>
            <person name="Kelly W.J."/>
            <person name="Siezen R.J."/>
            <person name="van Hijum S.A."/>
            <person name="Bachmann H."/>
        </authorList>
    </citation>
    <scope>NUCLEOTIDE SEQUENCE</scope>
    <source>
        <strain evidence="16">N42</strain>
    </source>
</reference>
<gene>
    <name evidence="15" type="ORF">JCM5805K_2541</name>
    <name evidence="14" type="ORF">LLUC06_0506</name>
    <name evidence="13" type="ORF">LLUC11_0374</name>
    <name evidence="16" type="ORF">N42_0331</name>
</gene>
<dbReference type="InterPro" id="IPR000700">
    <property type="entry name" value="PAS-assoc_C"/>
</dbReference>
<keyword evidence="10" id="KW-1133">Transmembrane helix</keyword>
<reference evidence="19 20" key="3">
    <citation type="journal article" date="2017" name="BMC Genomics">
        <title>Comparative and functional genomics of the Lactococcus lactis taxon; insights into evolution and niche adaptation.</title>
        <authorList>
            <person name="Kelleher P."/>
            <person name="Bottacini F."/>
            <person name="Mahony J."/>
            <person name="Kilcawley K.N."/>
            <person name="van Sinderen D."/>
        </authorList>
    </citation>
    <scope>NUCLEOTIDE SEQUENCE [LARGE SCALE GENOMIC DNA]</scope>
    <source>
        <strain evidence="14 20">UC06</strain>
        <strain evidence="13 19">UC11</strain>
    </source>
</reference>
<dbReference type="PANTHER" id="PTHR45453:SF1">
    <property type="entry name" value="PHOSPHATE REGULON SENSOR PROTEIN PHOR"/>
    <property type="match status" value="1"/>
</dbReference>
<reference evidence="15 17" key="1">
    <citation type="submission" date="2015-01" db="EMBL/GenBank/DDBJ databases">
        <title>Lactococcus lactis subsp.lactis JCM 5805 whole genome shotgun sequence.</title>
        <authorList>
            <person name="Fujii T."/>
            <person name="Tomita Y."/>
            <person name="Ikushima S."/>
            <person name="Fujiwara D."/>
        </authorList>
    </citation>
    <scope>NUCLEOTIDE SEQUENCE [LARGE SCALE GENOMIC DNA]</scope>
    <source>
        <strain evidence="15 17">JCM 5805</strain>
    </source>
</reference>
<evidence type="ECO:0000256" key="10">
    <source>
        <dbReference type="SAM" id="Phobius"/>
    </source>
</evidence>
<feature type="coiled-coil region" evidence="9">
    <location>
        <begin position="87"/>
        <end position="114"/>
    </location>
</feature>
<evidence type="ECO:0000313" key="14">
    <source>
        <dbReference type="EMBL" id="ARE20053.1"/>
    </source>
</evidence>
<dbReference type="PROSITE" id="PS50113">
    <property type="entry name" value="PAC"/>
    <property type="match status" value="1"/>
</dbReference>
<keyword evidence="5" id="KW-0808">Transferase</keyword>
<keyword evidence="6 15" id="KW-0418">Kinase</keyword>
<dbReference type="GO" id="GO:0016036">
    <property type="term" value="P:cellular response to phosphate starvation"/>
    <property type="evidence" value="ECO:0007669"/>
    <property type="project" value="TreeGrafter"/>
</dbReference>
<dbReference type="PRINTS" id="PR00344">
    <property type="entry name" value="BCTRLSENSOR"/>
</dbReference>
<dbReference type="GO" id="GO:0005886">
    <property type="term" value="C:plasma membrane"/>
    <property type="evidence" value="ECO:0007669"/>
    <property type="project" value="TreeGrafter"/>
</dbReference>
<dbReference type="Gene3D" id="1.10.8.500">
    <property type="entry name" value="HAMP domain in histidine kinase"/>
    <property type="match status" value="1"/>
</dbReference>
<dbReference type="InterPro" id="IPR036097">
    <property type="entry name" value="HisK_dim/P_sf"/>
</dbReference>
<feature type="domain" description="Histidine kinase" evidence="11">
    <location>
        <begin position="234"/>
        <end position="461"/>
    </location>
</feature>
<evidence type="ECO:0000259" key="11">
    <source>
        <dbReference type="PROSITE" id="PS50109"/>
    </source>
</evidence>
<dbReference type="Proteomes" id="UP000192095">
    <property type="component" value="Chromosome"/>
</dbReference>
<dbReference type="PATRIC" id="fig|1360.100.peg.738"/>
<evidence type="ECO:0000256" key="2">
    <source>
        <dbReference type="ARBA" id="ARBA00004370"/>
    </source>
</evidence>
<evidence type="ECO:0000256" key="1">
    <source>
        <dbReference type="ARBA" id="ARBA00000085"/>
    </source>
</evidence>
<evidence type="ECO:0000313" key="15">
    <source>
        <dbReference type="EMBL" id="GAM81417.1"/>
    </source>
</evidence>
<dbReference type="Proteomes" id="UP000052991">
    <property type="component" value="Unassembled WGS sequence"/>
</dbReference>
<dbReference type="Gene3D" id="3.30.450.20">
    <property type="entry name" value="PAS domain"/>
    <property type="match status" value="1"/>
</dbReference>
<dbReference type="CDD" id="cd00075">
    <property type="entry name" value="HATPase"/>
    <property type="match status" value="1"/>
</dbReference>
<evidence type="ECO:0000256" key="6">
    <source>
        <dbReference type="ARBA" id="ARBA00022777"/>
    </source>
</evidence>
<evidence type="ECO:0000256" key="7">
    <source>
        <dbReference type="ARBA" id="ARBA00023012"/>
    </source>
</evidence>
<dbReference type="InterPro" id="IPR013767">
    <property type="entry name" value="PAS_fold"/>
</dbReference>
<evidence type="ECO:0000313" key="16">
    <source>
        <dbReference type="EMBL" id="KSU29945.1"/>
    </source>
</evidence>
<dbReference type="EMBL" id="LKLW01000008">
    <property type="protein sequence ID" value="KSU29945.1"/>
    <property type="molecule type" value="Genomic_DNA"/>
</dbReference>
<dbReference type="GO" id="GO:0006355">
    <property type="term" value="P:regulation of DNA-templated transcription"/>
    <property type="evidence" value="ECO:0007669"/>
    <property type="project" value="InterPro"/>
</dbReference>
<dbReference type="InterPro" id="IPR000014">
    <property type="entry name" value="PAS"/>
</dbReference>
<dbReference type="InterPro" id="IPR005467">
    <property type="entry name" value="His_kinase_dom"/>
</dbReference>
<dbReference type="EMBL" id="BBSI01000040">
    <property type="protein sequence ID" value="GAM81417.1"/>
    <property type="molecule type" value="Genomic_DNA"/>
</dbReference>
<feature type="transmembrane region" description="Helical" evidence="10">
    <location>
        <begin position="32"/>
        <end position="53"/>
    </location>
</feature>
<name>A0A0B8QWN0_LACLL</name>
<feature type="transmembrane region" description="Helical" evidence="10">
    <location>
        <begin position="7"/>
        <end position="26"/>
    </location>
</feature>
<evidence type="ECO:0000256" key="4">
    <source>
        <dbReference type="ARBA" id="ARBA00022553"/>
    </source>
</evidence>
<evidence type="ECO:0000313" key="17">
    <source>
        <dbReference type="Proteomes" id="UP000031847"/>
    </source>
</evidence>
<protein>
    <recommendedName>
        <fullName evidence="3">histidine kinase</fullName>
        <ecNumber evidence="3">2.7.13.3</ecNumber>
    </recommendedName>
</protein>
<dbReference type="Gene3D" id="1.10.287.130">
    <property type="match status" value="1"/>
</dbReference>
<dbReference type="EC" id="2.7.13.3" evidence="3"/>
<keyword evidence="9" id="KW-0175">Coiled coil</keyword>
<keyword evidence="7" id="KW-0902">Two-component regulatory system</keyword>
<dbReference type="Pfam" id="PF00989">
    <property type="entry name" value="PAS"/>
    <property type="match status" value="1"/>
</dbReference>
<sequence length="480" mass="54649">MIKFFNSMIFKGVVAHLLLFVILFMSSFDYNFAHLSTFIGYYLFSLVFVLVFLNQQHRMIVNVSKQMNDIKNGYLNRDKIPKGTSEINELYDEILKLGEDIVRTQNNLENQRNQLDSILAYMVDGVIATDRRGNIIMANKSALHYLNTDNDLLMQKNIVEVLKIADQYNFYDLLEKEPEITIETHDAGNESISLHIKFALFRRESGFISGIIAVLHDMTEQDKAERERRLFVSNVSHELRTPLTSVKAYLEALEDGAIEDKETASSFINVSLTETNRMIRMISDLLTLSRMDQDRIVLNKEMINLIAFLDYQINRLDQILETESNDLISSNFTLVRKYSEQPIWVEIDTDKIAQVIDNIIGNAIKYSPKGGTITISVEKRESDVLISISDQGMGIPKSDLLKIFDRFYRVDNASRNSKVGGTGLGLSIVHDIVKIHGGTIFASSEGEGKGTTFSFTLPYSLEAADDWDDGTDEFEFEDNE</sequence>
<dbReference type="Proteomes" id="UP000192067">
    <property type="component" value="Chromosome"/>
</dbReference>
<dbReference type="EMBL" id="CP015904">
    <property type="protein sequence ID" value="ARE12710.1"/>
    <property type="molecule type" value="Genomic_DNA"/>
</dbReference>
<dbReference type="FunFam" id="1.10.287.130:FF:000001">
    <property type="entry name" value="Two-component sensor histidine kinase"/>
    <property type="match status" value="1"/>
</dbReference>
<dbReference type="SUPFAM" id="SSF47384">
    <property type="entry name" value="Homodimeric domain of signal transducing histidine kinase"/>
    <property type="match status" value="1"/>
</dbReference>
<dbReference type="InterPro" id="IPR050351">
    <property type="entry name" value="BphY/WalK/GraS-like"/>
</dbReference>
<dbReference type="CDD" id="cd00130">
    <property type="entry name" value="PAS"/>
    <property type="match status" value="1"/>
</dbReference>
<evidence type="ECO:0000259" key="12">
    <source>
        <dbReference type="PROSITE" id="PS50113"/>
    </source>
</evidence>
<dbReference type="EMBL" id="CP015902">
    <property type="protein sequence ID" value="ARE20053.1"/>
    <property type="molecule type" value="Genomic_DNA"/>
</dbReference>
<evidence type="ECO:0000313" key="13">
    <source>
        <dbReference type="EMBL" id="ARE12710.1"/>
    </source>
</evidence>
<dbReference type="PROSITE" id="PS50109">
    <property type="entry name" value="HIS_KIN"/>
    <property type="match status" value="1"/>
</dbReference>